<reference evidence="7 8" key="1">
    <citation type="journal article" date="2013" name="BMC Genomics">
        <title>The miniature genome of a carnivorous plant Genlisea aurea contains a low number of genes and short non-coding sequences.</title>
        <authorList>
            <person name="Leushkin E.V."/>
            <person name="Sutormin R.A."/>
            <person name="Nabieva E.R."/>
            <person name="Penin A.A."/>
            <person name="Kondrashov A.S."/>
            <person name="Logacheva M.D."/>
        </authorList>
    </citation>
    <scope>NUCLEOTIDE SEQUENCE [LARGE SCALE GENOMIC DNA]</scope>
</reference>
<accession>S8ENI3</accession>
<dbReference type="OrthoDB" id="648861at2759"/>
<name>S8ENI3_9LAMI</name>
<comment type="function">
    <text evidence="6">May be involved in iron transport and iron homeostasis.</text>
</comment>
<evidence type="ECO:0000256" key="4">
    <source>
        <dbReference type="ARBA" id="ARBA00022989"/>
    </source>
</evidence>
<proteinExistence type="inferred from homology"/>
<dbReference type="Proteomes" id="UP000015453">
    <property type="component" value="Unassembled WGS sequence"/>
</dbReference>
<dbReference type="AlphaFoldDB" id="S8ENI3"/>
<keyword evidence="3 6" id="KW-0812">Transmembrane</keyword>
<keyword evidence="2 6" id="KW-0813">Transport</keyword>
<evidence type="ECO:0000313" key="8">
    <source>
        <dbReference type="Proteomes" id="UP000015453"/>
    </source>
</evidence>
<evidence type="ECO:0000256" key="5">
    <source>
        <dbReference type="ARBA" id="ARBA00023136"/>
    </source>
</evidence>
<evidence type="ECO:0000313" key="7">
    <source>
        <dbReference type="EMBL" id="EPS74402.1"/>
    </source>
</evidence>
<comment type="similarity">
    <text evidence="6">Belongs to the ferroportin (FP) (TC 2.A.100) family. SLC40A subfamily.</text>
</comment>
<evidence type="ECO:0000256" key="3">
    <source>
        <dbReference type="ARBA" id="ARBA00022692"/>
    </source>
</evidence>
<feature type="non-terminal residue" evidence="7">
    <location>
        <position position="1"/>
    </location>
</feature>
<evidence type="ECO:0000256" key="1">
    <source>
        <dbReference type="ARBA" id="ARBA00004141"/>
    </source>
</evidence>
<dbReference type="EMBL" id="AUSU01000082">
    <property type="protein sequence ID" value="EPS74402.1"/>
    <property type="molecule type" value="Genomic_DNA"/>
</dbReference>
<sequence>DHVAESDRCVVGGVQNSIQSFLDLMTYVMGLIISNPQDFWKLTVISFVLVSMAAGLYTLHVYKLRKHLIHLEKLNSYWFSLVNINRFSNS</sequence>
<gene>
    <name evidence="7" type="ORF">M569_00355</name>
</gene>
<evidence type="ECO:0000256" key="2">
    <source>
        <dbReference type="ARBA" id="ARBA00022448"/>
    </source>
</evidence>
<keyword evidence="4 6" id="KW-1133">Transmembrane helix</keyword>
<dbReference type="PANTHER" id="PTHR11660">
    <property type="entry name" value="SOLUTE CARRIER FAMILY 40 MEMBER"/>
    <property type="match status" value="1"/>
</dbReference>
<evidence type="ECO:0000256" key="6">
    <source>
        <dbReference type="RuleBase" id="RU365065"/>
    </source>
</evidence>
<feature type="transmembrane region" description="Helical" evidence="6">
    <location>
        <begin position="39"/>
        <end position="59"/>
    </location>
</feature>
<dbReference type="Pfam" id="PF06963">
    <property type="entry name" value="FPN1"/>
    <property type="match status" value="1"/>
</dbReference>
<dbReference type="PANTHER" id="PTHR11660:SF57">
    <property type="entry name" value="SOLUTE CARRIER FAMILY 40 MEMBER"/>
    <property type="match status" value="1"/>
</dbReference>
<keyword evidence="8" id="KW-1185">Reference proteome</keyword>
<comment type="caution">
    <text evidence="6">Lacks conserved residue(s) required for the propagation of feature annotation.</text>
</comment>
<keyword evidence="6" id="KW-0406">Ion transport</keyword>
<dbReference type="GO" id="GO:0005381">
    <property type="term" value="F:iron ion transmembrane transporter activity"/>
    <property type="evidence" value="ECO:0007669"/>
    <property type="project" value="UniProtKB-UniRule"/>
</dbReference>
<protein>
    <recommendedName>
        <fullName evidence="6">Solute carrier family 40 member</fullName>
    </recommendedName>
</protein>
<dbReference type="InterPro" id="IPR009716">
    <property type="entry name" value="Ferroportin-1"/>
</dbReference>
<comment type="caution">
    <text evidence="7">The sequence shown here is derived from an EMBL/GenBank/DDBJ whole genome shotgun (WGS) entry which is preliminary data.</text>
</comment>
<comment type="subcellular location">
    <subcellularLocation>
        <location evidence="1 6">Membrane</location>
        <topology evidence="1 6">Multi-pass membrane protein</topology>
    </subcellularLocation>
</comment>
<dbReference type="GO" id="GO:0016020">
    <property type="term" value="C:membrane"/>
    <property type="evidence" value="ECO:0007669"/>
    <property type="project" value="UniProtKB-SubCell"/>
</dbReference>
<keyword evidence="5 6" id="KW-0472">Membrane</keyword>
<organism evidence="7 8">
    <name type="scientific">Genlisea aurea</name>
    <dbReference type="NCBI Taxonomy" id="192259"/>
    <lineage>
        <taxon>Eukaryota</taxon>
        <taxon>Viridiplantae</taxon>
        <taxon>Streptophyta</taxon>
        <taxon>Embryophyta</taxon>
        <taxon>Tracheophyta</taxon>
        <taxon>Spermatophyta</taxon>
        <taxon>Magnoliopsida</taxon>
        <taxon>eudicotyledons</taxon>
        <taxon>Gunneridae</taxon>
        <taxon>Pentapetalae</taxon>
        <taxon>asterids</taxon>
        <taxon>lamiids</taxon>
        <taxon>Lamiales</taxon>
        <taxon>Lentibulariaceae</taxon>
        <taxon>Genlisea</taxon>
    </lineage>
</organism>